<dbReference type="AlphaFoldDB" id="A0AAD6ZLG4"/>
<keyword evidence="4" id="KW-1185">Reference proteome</keyword>
<feature type="region of interest" description="Disordered" evidence="1">
    <location>
        <begin position="66"/>
        <end position="97"/>
    </location>
</feature>
<organism evidence="3 4">
    <name type="scientific">Mycena albidolilacea</name>
    <dbReference type="NCBI Taxonomy" id="1033008"/>
    <lineage>
        <taxon>Eukaryota</taxon>
        <taxon>Fungi</taxon>
        <taxon>Dikarya</taxon>
        <taxon>Basidiomycota</taxon>
        <taxon>Agaricomycotina</taxon>
        <taxon>Agaricomycetes</taxon>
        <taxon>Agaricomycetidae</taxon>
        <taxon>Agaricales</taxon>
        <taxon>Marasmiineae</taxon>
        <taxon>Mycenaceae</taxon>
        <taxon>Mycena</taxon>
    </lineage>
</organism>
<reference evidence="3" key="1">
    <citation type="submission" date="2023-03" db="EMBL/GenBank/DDBJ databases">
        <title>Massive genome expansion in bonnet fungi (Mycena s.s.) driven by repeated elements and novel gene families across ecological guilds.</title>
        <authorList>
            <consortium name="Lawrence Berkeley National Laboratory"/>
            <person name="Harder C.B."/>
            <person name="Miyauchi S."/>
            <person name="Viragh M."/>
            <person name="Kuo A."/>
            <person name="Thoen E."/>
            <person name="Andreopoulos B."/>
            <person name="Lu D."/>
            <person name="Skrede I."/>
            <person name="Drula E."/>
            <person name="Henrissat B."/>
            <person name="Morin E."/>
            <person name="Kohler A."/>
            <person name="Barry K."/>
            <person name="LaButti K."/>
            <person name="Morin E."/>
            <person name="Salamov A."/>
            <person name="Lipzen A."/>
            <person name="Mereny Z."/>
            <person name="Hegedus B."/>
            <person name="Baldrian P."/>
            <person name="Stursova M."/>
            <person name="Weitz H."/>
            <person name="Taylor A."/>
            <person name="Grigoriev I.V."/>
            <person name="Nagy L.G."/>
            <person name="Martin F."/>
            <person name="Kauserud H."/>
        </authorList>
    </citation>
    <scope>NUCLEOTIDE SEQUENCE</scope>
    <source>
        <strain evidence="3">CBHHK002</strain>
    </source>
</reference>
<keyword evidence="2" id="KW-0812">Transmembrane</keyword>
<comment type="caution">
    <text evidence="3">The sequence shown here is derived from an EMBL/GenBank/DDBJ whole genome shotgun (WGS) entry which is preliminary data.</text>
</comment>
<keyword evidence="2" id="KW-1133">Transmembrane helix</keyword>
<evidence type="ECO:0000256" key="1">
    <source>
        <dbReference type="SAM" id="MobiDB-lite"/>
    </source>
</evidence>
<gene>
    <name evidence="3" type="ORF">DFH08DRAFT_884155</name>
</gene>
<evidence type="ECO:0000313" key="3">
    <source>
        <dbReference type="EMBL" id="KAJ7327903.1"/>
    </source>
</evidence>
<feature type="compositionally biased region" description="Basic and acidic residues" evidence="1">
    <location>
        <begin position="235"/>
        <end position="256"/>
    </location>
</feature>
<feature type="transmembrane region" description="Helical" evidence="2">
    <location>
        <begin position="149"/>
        <end position="172"/>
    </location>
</feature>
<dbReference type="CDD" id="cd12087">
    <property type="entry name" value="TM_EGFR-like"/>
    <property type="match status" value="1"/>
</dbReference>
<feature type="region of interest" description="Disordered" evidence="1">
    <location>
        <begin position="233"/>
        <end position="256"/>
    </location>
</feature>
<sequence length="256" mass="26620">MALMWLSGKHSRCRNSWSRAFLIDLPHPEKMHIPLPLAVWALAAAFMDVAAAQLSRTLVFASSTDATNSTTSTFGSASPSTTDSATPPVASSSAADPSLTPASTFLFSGTVSFASASAWPTGIIVAPSPSPSSSGVPYVADASASKGPIIAAAVGGSIAASLVVLAGALFCLRMRLPLRPRTPPRDRSPTSAAEDPVALAGRCTALEREVSTLRERLSRLEARTVPAAPLMMYTNEKDGEALDGKVAKDHPPTYVD</sequence>
<evidence type="ECO:0000256" key="2">
    <source>
        <dbReference type="SAM" id="Phobius"/>
    </source>
</evidence>
<dbReference type="Proteomes" id="UP001218218">
    <property type="component" value="Unassembled WGS sequence"/>
</dbReference>
<evidence type="ECO:0000313" key="4">
    <source>
        <dbReference type="Proteomes" id="UP001218218"/>
    </source>
</evidence>
<protein>
    <submittedName>
        <fullName evidence="3">Uncharacterized protein</fullName>
    </submittedName>
</protein>
<name>A0AAD6ZLG4_9AGAR</name>
<proteinExistence type="predicted"/>
<accession>A0AAD6ZLG4</accession>
<dbReference type="EMBL" id="JARIHO010000040">
    <property type="protein sequence ID" value="KAJ7327903.1"/>
    <property type="molecule type" value="Genomic_DNA"/>
</dbReference>
<keyword evidence="2" id="KW-0472">Membrane</keyword>